<evidence type="ECO:0000313" key="2">
    <source>
        <dbReference type="EMBL" id="JAD57499.1"/>
    </source>
</evidence>
<proteinExistence type="predicted"/>
<dbReference type="AlphaFoldDB" id="A0A0A9B0H3"/>
<reference evidence="2" key="2">
    <citation type="journal article" date="2015" name="Data Brief">
        <title>Shoot transcriptome of the giant reed, Arundo donax.</title>
        <authorList>
            <person name="Barrero R.A."/>
            <person name="Guerrero F.D."/>
            <person name="Moolhuijzen P."/>
            <person name="Goolsby J.A."/>
            <person name="Tidwell J."/>
            <person name="Bellgard S.E."/>
            <person name="Bellgard M.I."/>
        </authorList>
    </citation>
    <scope>NUCLEOTIDE SEQUENCE</scope>
    <source>
        <tissue evidence="2">Shoot tissue taken approximately 20 cm above the soil surface</tissue>
    </source>
</reference>
<feature type="region of interest" description="Disordered" evidence="1">
    <location>
        <begin position="1"/>
        <end position="33"/>
    </location>
</feature>
<name>A0A0A9B0H3_ARUDO</name>
<dbReference type="EMBL" id="GBRH01240396">
    <property type="protein sequence ID" value="JAD57499.1"/>
    <property type="molecule type" value="Transcribed_RNA"/>
</dbReference>
<accession>A0A0A9B0H3</accession>
<reference evidence="2" key="1">
    <citation type="submission" date="2014-09" db="EMBL/GenBank/DDBJ databases">
        <authorList>
            <person name="Magalhaes I.L.F."/>
            <person name="Oliveira U."/>
            <person name="Santos F.R."/>
            <person name="Vidigal T.H.D.A."/>
            <person name="Brescovit A.D."/>
            <person name="Santos A.J."/>
        </authorList>
    </citation>
    <scope>NUCLEOTIDE SEQUENCE</scope>
    <source>
        <tissue evidence="2">Shoot tissue taken approximately 20 cm above the soil surface</tissue>
    </source>
</reference>
<organism evidence="2">
    <name type="scientific">Arundo donax</name>
    <name type="common">Giant reed</name>
    <name type="synonym">Donax arundinaceus</name>
    <dbReference type="NCBI Taxonomy" id="35708"/>
    <lineage>
        <taxon>Eukaryota</taxon>
        <taxon>Viridiplantae</taxon>
        <taxon>Streptophyta</taxon>
        <taxon>Embryophyta</taxon>
        <taxon>Tracheophyta</taxon>
        <taxon>Spermatophyta</taxon>
        <taxon>Magnoliopsida</taxon>
        <taxon>Liliopsida</taxon>
        <taxon>Poales</taxon>
        <taxon>Poaceae</taxon>
        <taxon>PACMAD clade</taxon>
        <taxon>Arundinoideae</taxon>
        <taxon>Arundineae</taxon>
        <taxon>Arundo</taxon>
    </lineage>
</organism>
<sequence>MEMPSARKGPSSCWKCSASTDSTFLRGGTEPKE</sequence>
<protein>
    <submittedName>
        <fullName evidence="2">Uncharacterized protein</fullName>
    </submittedName>
</protein>
<evidence type="ECO:0000256" key="1">
    <source>
        <dbReference type="SAM" id="MobiDB-lite"/>
    </source>
</evidence>